<organism evidence="6 7">
    <name type="scientific">Pedobacter alpinus</name>
    <dbReference type="NCBI Taxonomy" id="1590643"/>
    <lineage>
        <taxon>Bacteria</taxon>
        <taxon>Pseudomonadati</taxon>
        <taxon>Bacteroidota</taxon>
        <taxon>Sphingobacteriia</taxon>
        <taxon>Sphingobacteriales</taxon>
        <taxon>Sphingobacteriaceae</taxon>
        <taxon>Pedobacter</taxon>
    </lineage>
</organism>
<sequence length="108" mass="12334">MLEWLSIAKGDLLDVEIQLIEIASKKLCLIKTDDCYYATATKCPHAGADLSKGWCEKGYLVCPIHRFQYRLENGRGAEGQGDYLPVYPVKDEGDFLIIGIKKSWFKFW</sequence>
<dbReference type="Proteomes" id="UP001597546">
    <property type="component" value="Unassembled WGS sequence"/>
</dbReference>
<comment type="caution">
    <text evidence="6">The sequence shown here is derived from an EMBL/GenBank/DDBJ whole genome shotgun (WGS) entry which is preliminary data.</text>
</comment>
<dbReference type="RefSeq" id="WP_379042543.1">
    <property type="nucleotide sequence ID" value="NZ_JBHSKW010000023.1"/>
</dbReference>
<evidence type="ECO:0000256" key="1">
    <source>
        <dbReference type="ARBA" id="ARBA00022714"/>
    </source>
</evidence>
<evidence type="ECO:0000256" key="3">
    <source>
        <dbReference type="ARBA" id="ARBA00023004"/>
    </source>
</evidence>
<keyword evidence="4" id="KW-0411">Iron-sulfur</keyword>
<evidence type="ECO:0000256" key="4">
    <source>
        <dbReference type="ARBA" id="ARBA00023014"/>
    </source>
</evidence>
<name>A0ABW5TW52_9SPHI</name>
<accession>A0ABW5TW52</accession>
<dbReference type="SUPFAM" id="SSF50022">
    <property type="entry name" value="ISP domain"/>
    <property type="match status" value="1"/>
</dbReference>
<keyword evidence="7" id="KW-1185">Reference proteome</keyword>
<keyword evidence="2" id="KW-0479">Metal-binding</keyword>
<dbReference type="InterPro" id="IPR017941">
    <property type="entry name" value="Rieske_2Fe-2S"/>
</dbReference>
<feature type="domain" description="Rieske" evidence="5">
    <location>
        <begin position="4"/>
        <end position="98"/>
    </location>
</feature>
<proteinExistence type="predicted"/>
<protein>
    <submittedName>
        <fullName evidence="6">Rieske (2Fe-2S) protein</fullName>
    </submittedName>
</protein>
<keyword evidence="1" id="KW-0001">2Fe-2S</keyword>
<reference evidence="7" key="1">
    <citation type="journal article" date="2019" name="Int. J. Syst. Evol. Microbiol.">
        <title>The Global Catalogue of Microorganisms (GCM) 10K type strain sequencing project: providing services to taxonomists for standard genome sequencing and annotation.</title>
        <authorList>
            <consortium name="The Broad Institute Genomics Platform"/>
            <consortium name="The Broad Institute Genome Sequencing Center for Infectious Disease"/>
            <person name="Wu L."/>
            <person name="Ma J."/>
        </authorList>
    </citation>
    <scope>NUCLEOTIDE SEQUENCE [LARGE SCALE GENOMIC DNA]</scope>
    <source>
        <strain evidence="7">KCTC 42456</strain>
    </source>
</reference>
<dbReference type="Pfam" id="PF00355">
    <property type="entry name" value="Rieske"/>
    <property type="match status" value="1"/>
</dbReference>
<dbReference type="PROSITE" id="PS51296">
    <property type="entry name" value="RIESKE"/>
    <property type="match status" value="1"/>
</dbReference>
<evidence type="ECO:0000256" key="2">
    <source>
        <dbReference type="ARBA" id="ARBA00022723"/>
    </source>
</evidence>
<evidence type="ECO:0000313" key="6">
    <source>
        <dbReference type="EMBL" id="MFD2732351.1"/>
    </source>
</evidence>
<gene>
    <name evidence="6" type="ORF">ACFSSE_11615</name>
</gene>
<keyword evidence="3" id="KW-0408">Iron</keyword>
<evidence type="ECO:0000313" key="7">
    <source>
        <dbReference type="Proteomes" id="UP001597546"/>
    </source>
</evidence>
<evidence type="ECO:0000259" key="5">
    <source>
        <dbReference type="PROSITE" id="PS51296"/>
    </source>
</evidence>
<dbReference type="EMBL" id="JBHULV010000041">
    <property type="protein sequence ID" value="MFD2732351.1"/>
    <property type="molecule type" value="Genomic_DNA"/>
</dbReference>
<dbReference type="InterPro" id="IPR036922">
    <property type="entry name" value="Rieske_2Fe-2S_sf"/>
</dbReference>
<dbReference type="Gene3D" id="2.102.10.10">
    <property type="entry name" value="Rieske [2Fe-2S] iron-sulphur domain"/>
    <property type="match status" value="1"/>
</dbReference>